<gene>
    <name evidence="2" type="ORF">QWJ38_07685</name>
</gene>
<proteinExistence type="predicted"/>
<dbReference type="RefSeq" id="WP_290358973.1">
    <property type="nucleotide sequence ID" value="NZ_JAUHHC010000002.1"/>
</dbReference>
<reference evidence="2 3" key="1">
    <citation type="submission" date="2023-06" db="EMBL/GenBank/DDBJ databases">
        <title>Pelomonas sp. PFR6 16S ribosomal RNA gene Genome sequencing and assembly.</title>
        <authorList>
            <person name="Woo H."/>
        </authorList>
    </citation>
    <scope>NUCLEOTIDE SEQUENCE [LARGE SCALE GENOMIC DNA]</scope>
    <source>
        <strain evidence="2 3">PFR6</strain>
    </source>
</reference>
<feature type="signal peptide" evidence="1">
    <location>
        <begin position="1"/>
        <end position="24"/>
    </location>
</feature>
<dbReference type="Proteomes" id="UP001228044">
    <property type="component" value="Unassembled WGS sequence"/>
</dbReference>
<evidence type="ECO:0000313" key="2">
    <source>
        <dbReference type="EMBL" id="MDN3920159.1"/>
    </source>
</evidence>
<dbReference type="PROSITE" id="PS51257">
    <property type="entry name" value="PROKAR_LIPOPROTEIN"/>
    <property type="match status" value="1"/>
</dbReference>
<accession>A0ABT8DV38</accession>
<name>A0ABT8DV38_9BURK</name>
<protein>
    <submittedName>
        <fullName evidence="2">DUF6279 family lipoprotein</fullName>
    </submittedName>
</protein>
<keyword evidence="1" id="KW-0732">Signal</keyword>
<evidence type="ECO:0000313" key="3">
    <source>
        <dbReference type="Proteomes" id="UP001228044"/>
    </source>
</evidence>
<keyword evidence="2" id="KW-0449">Lipoprotein</keyword>
<evidence type="ECO:0000256" key="1">
    <source>
        <dbReference type="SAM" id="SignalP"/>
    </source>
</evidence>
<sequence>MLKRTVLILLAALLLQACSAVRLAYNNADSLLYWRLDNYLDFSSEQAPRVRAELRQYQQWHRREQLPRYAETLRRIAPQLQGPLAPEQACALTEQIRQGLEATLDPAHWPLAWLPAELSEGQLQQLERKQARSNEEWRHKWMDAGAAELAQQRFDAALSRIEWLYGGLSSAQQGVLHAALATASVFDAARSLAERQRRQQQLVLALRQIRAERLAPEAARARLRVYMQQQLLGSPEPAEQRYQEALLAEGCAVFARVHNATTPAQRAKAQRSLLGWAEDFRALAAQAN</sequence>
<keyword evidence="3" id="KW-1185">Reference proteome</keyword>
<feature type="chain" id="PRO_5046669856" evidence="1">
    <location>
        <begin position="25"/>
        <end position="288"/>
    </location>
</feature>
<comment type="caution">
    <text evidence="2">The sequence shown here is derived from an EMBL/GenBank/DDBJ whole genome shotgun (WGS) entry which is preliminary data.</text>
</comment>
<organism evidence="2 3">
    <name type="scientific">Roseateles violae</name>
    <dbReference type="NCBI Taxonomy" id="3058042"/>
    <lineage>
        <taxon>Bacteria</taxon>
        <taxon>Pseudomonadati</taxon>
        <taxon>Pseudomonadota</taxon>
        <taxon>Betaproteobacteria</taxon>
        <taxon>Burkholderiales</taxon>
        <taxon>Sphaerotilaceae</taxon>
        <taxon>Roseateles</taxon>
    </lineage>
</organism>
<dbReference type="EMBL" id="JAUHHC010000002">
    <property type="protein sequence ID" value="MDN3920159.1"/>
    <property type="molecule type" value="Genomic_DNA"/>
</dbReference>
<dbReference type="Pfam" id="PF19795">
    <property type="entry name" value="DUF6279"/>
    <property type="match status" value="1"/>
</dbReference>